<keyword evidence="2" id="KW-0804">Transcription</keyword>
<feature type="transmembrane region" description="Helical" evidence="4">
    <location>
        <begin position="129"/>
        <end position="150"/>
    </location>
</feature>
<evidence type="ECO:0000313" key="6">
    <source>
        <dbReference type="Proteomes" id="UP000572635"/>
    </source>
</evidence>
<dbReference type="Proteomes" id="UP000572635">
    <property type="component" value="Unassembled WGS sequence"/>
</dbReference>
<name>A0A7W8QNG6_9ACTN</name>
<keyword evidence="4" id="KW-0812">Transmembrane</keyword>
<dbReference type="EMBL" id="JACHDB010000001">
    <property type="protein sequence ID" value="MBB5433595.1"/>
    <property type="molecule type" value="Genomic_DNA"/>
</dbReference>
<feature type="region of interest" description="Disordered" evidence="3">
    <location>
        <begin position="205"/>
        <end position="252"/>
    </location>
</feature>
<accession>A0A7W8QNG6</accession>
<evidence type="ECO:0000313" key="5">
    <source>
        <dbReference type="EMBL" id="MBB5433595.1"/>
    </source>
</evidence>
<organism evidence="5 6">
    <name type="scientific">Nocardiopsis composta</name>
    <dbReference type="NCBI Taxonomy" id="157465"/>
    <lineage>
        <taxon>Bacteria</taxon>
        <taxon>Bacillati</taxon>
        <taxon>Actinomycetota</taxon>
        <taxon>Actinomycetes</taxon>
        <taxon>Streptosporangiales</taxon>
        <taxon>Nocardiopsidaceae</taxon>
        <taxon>Nocardiopsis</taxon>
    </lineage>
</organism>
<dbReference type="Gene3D" id="1.10.10.1320">
    <property type="entry name" value="Anti-sigma factor, zinc-finger domain"/>
    <property type="match status" value="1"/>
</dbReference>
<evidence type="ECO:0000256" key="4">
    <source>
        <dbReference type="SAM" id="Phobius"/>
    </source>
</evidence>
<keyword evidence="4" id="KW-0472">Membrane</keyword>
<protein>
    <submittedName>
        <fullName evidence="5">Anti-sigma factor RsiW</fullName>
    </submittedName>
</protein>
<comment type="caution">
    <text evidence="5">The sequence shown here is derived from an EMBL/GenBank/DDBJ whole genome shotgun (WGS) entry which is preliminary data.</text>
</comment>
<gene>
    <name evidence="5" type="ORF">HDA36_003679</name>
</gene>
<keyword evidence="4" id="KW-1133">Transmembrane helix</keyword>
<keyword evidence="6" id="KW-1185">Reference proteome</keyword>
<reference evidence="5 6" key="1">
    <citation type="submission" date="2020-08" db="EMBL/GenBank/DDBJ databases">
        <title>Sequencing the genomes of 1000 actinobacteria strains.</title>
        <authorList>
            <person name="Klenk H.-P."/>
        </authorList>
    </citation>
    <scope>NUCLEOTIDE SEQUENCE [LARGE SCALE GENOMIC DNA]</scope>
    <source>
        <strain evidence="5 6">DSM 44551</strain>
    </source>
</reference>
<proteinExistence type="predicted"/>
<evidence type="ECO:0000256" key="3">
    <source>
        <dbReference type="SAM" id="MobiDB-lite"/>
    </source>
</evidence>
<dbReference type="RefSeq" id="WP_184393476.1">
    <property type="nucleotide sequence ID" value="NZ_BAAAJD010000125.1"/>
</dbReference>
<keyword evidence="1" id="KW-0805">Transcription regulation</keyword>
<evidence type="ECO:0000256" key="2">
    <source>
        <dbReference type="ARBA" id="ARBA00023163"/>
    </source>
</evidence>
<sequence>MTSHVDAETLALSAEGLLDGDDESSVRAHVAECAECAAQQAALSEVSLVLSEAPVPPLPDSVARRLDEVIGAEAERRRIEGDAYPVQDEGDPDDTATQLRRAREKARAAAPGTAESNVVPFRPRRTGRWLPYIAAAAAAVFVIGGGAAVMRGFLADAPSDGAAPQEEPGGPAAIQSYQPLTAESGTSYTEAELPDQAVQVLSAAGPDVGSEAAPEGQEKSEEIGSLPAAPTPPAELSSCITGLSADAGGDERKPDLVDVAEYAPAGAQPAPAWVLYYPTGGGTVEVVVVPAECSEADAASSVLARTVVDAP</sequence>
<dbReference type="AlphaFoldDB" id="A0A7W8QNG6"/>
<dbReference type="InterPro" id="IPR041916">
    <property type="entry name" value="Anti_sigma_zinc_sf"/>
</dbReference>
<evidence type="ECO:0000256" key="1">
    <source>
        <dbReference type="ARBA" id="ARBA00023015"/>
    </source>
</evidence>